<organism evidence="1">
    <name type="scientific">marine sediment metagenome</name>
    <dbReference type="NCBI Taxonomy" id="412755"/>
    <lineage>
        <taxon>unclassified sequences</taxon>
        <taxon>metagenomes</taxon>
        <taxon>ecological metagenomes</taxon>
    </lineage>
</organism>
<dbReference type="Gene3D" id="3.30.420.240">
    <property type="match status" value="1"/>
</dbReference>
<comment type="caution">
    <text evidence="1">The sequence shown here is derived from an EMBL/GenBank/DDBJ whole genome shotgun (WGS) entry which is preliminary data.</text>
</comment>
<dbReference type="EMBL" id="LAZR01002948">
    <property type="protein sequence ID" value="KKN23676.1"/>
    <property type="molecule type" value="Genomic_DNA"/>
</dbReference>
<dbReference type="AlphaFoldDB" id="A0A0F9RF16"/>
<evidence type="ECO:0008006" key="2">
    <source>
        <dbReference type="Google" id="ProtNLM"/>
    </source>
</evidence>
<gene>
    <name evidence="1" type="ORF">LCGC14_0902350</name>
</gene>
<dbReference type="SUPFAM" id="SSF52540">
    <property type="entry name" value="P-loop containing nucleoside triphosphate hydrolases"/>
    <property type="match status" value="1"/>
</dbReference>
<name>A0A0F9RF16_9ZZZZ</name>
<sequence length="406" mass="46315">MVVAEKEQVEKLKELALTYPDIWIEKVFNCKLWEKQREICRSVLKNPRTVVPSCSASGKTFDSGRIVLWFLLNHYPSTVVTTAPTFRQVEEILWKEIAAAVSQSNVPINCHLTKTRIGMAHTDPERDWFAIGLSTDQPEKFQGHHNIYVLVVGDEASGLPDTIYQAIENPLSSGYTRLLLIGNPTQSTGGFKDAFDSPIYNKITISAFDTPNFKGITLDDIKKADTWEDGELPFPGLIKPRWVWERFQEWGENSALFQVYVLGQFPQAGERNLFRLSDIDAAVRREIKPEGVRVASVDISLEGGDETVYATRMGNHVFDMKGWSHQDTNYTEGRVIREYRTDKSVEIFMEPQGMGMPIITHLETLGVPVTRWNPAGKPVDTELFMNQRAEQYFLLKQRFEGRDRHP</sequence>
<accession>A0A0F9RF16</accession>
<evidence type="ECO:0000313" key="1">
    <source>
        <dbReference type="EMBL" id="KKN23676.1"/>
    </source>
</evidence>
<dbReference type="Gene3D" id="3.40.50.300">
    <property type="entry name" value="P-loop containing nucleotide triphosphate hydrolases"/>
    <property type="match status" value="1"/>
</dbReference>
<proteinExistence type="predicted"/>
<protein>
    <recommendedName>
        <fullName evidence="2">Terminase large subunit gp17-like C-terminal domain-containing protein</fullName>
    </recommendedName>
</protein>
<dbReference type="InterPro" id="IPR027417">
    <property type="entry name" value="P-loop_NTPase"/>
</dbReference>
<reference evidence="1" key="1">
    <citation type="journal article" date="2015" name="Nature">
        <title>Complex archaea that bridge the gap between prokaryotes and eukaryotes.</title>
        <authorList>
            <person name="Spang A."/>
            <person name="Saw J.H."/>
            <person name="Jorgensen S.L."/>
            <person name="Zaremba-Niedzwiedzka K."/>
            <person name="Martijn J."/>
            <person name="Lind A.E."/>
            <person name="van Eijk R."/>
            <person name="Schleper C."/>
            <person name="Guy L."/>
            <person name="Ettema T.J."/>
        </authorList>
    </citation>
    <scope>NUCLEOTIDE SEQUENCE</scope>
</reference>